<proteinExistence type="inferred from homology"/>
<comment type="caution">
    <text evidence="4">The sequence shown here is derived from an EMBL/GenBank/DDBJ whole genome shotgun (WGS) entry which is preliminary data.</text>
</comment>
<organism evidence="4 5">
    <name type="scientific">Brotocaccenecus cirricatena</name>
    <dbReference type="NCBI Taxonomy" id="3064195"/>
    <lineage>
        <taxon>Bacteria</taxon>
        <taxon>Bacillati</taxon>
        <taxon>Bacillota</taxon>
        <taxon>Clostridia</taxon>
        <taxon>Eubacteriales</taxon>
        <taxon>Oscillospiraceae</taxon>
        <taxon>Brotocaccenecus</taxon>
    </lineage>
</organism>
<gene>
    <name evidence="4" type="ORF">LKD37_11230</name>
</gene>
<dbReference type="PANTHER" id="PTHR30548:SF2">
    <property type="entry name" value="2-HYDROXYACYL-COA DEHYDRATASE,D-COMPONENT"/>
    <property type="match status" value="1"/>
</dbReference>
<keyword evidence="3" id="KW-0411">Iron-sulfur</keyword>
<accession>A0AAE3AFH6</accession>
<dbReference type="Gene3D" id="3.40.50.11890">
    <property type="match status" value="1"/>
</dbReference>
<dbReference type="Proteomes" id="UP001199319">
    <property type="component" value="Unassembled WGS sequence"/>
</dbReference>
<dbReference type="Gene3D" id="1.20.1270.370">
    <property type="match status" value="1"/>
</dbReference>
<keyword evidence="5" id="KW-1185">Reference proteome</keyword>
<dbReference type="EMBL" id="JAJEPW010000035">
    <property type="protein sequence ID" value="MCC2130078.1"/>
    <property type="molecule type" value="Genomic_DNA"/>
</dbReference>
<evidence type="ECO:0000256" key="3">
    <source>
        <dbReference type="ARBA" id="ARBA00023014"/>
    </source>
</evidence>
<dbReference type="Gene3D" id="3.40.50.11900">
    <property type="match status" value="1"/>
</dbReference>
<dbReference type="RefSeq" id="WP_302929308.1">
    <property type="nucleotide sequence ID" value="NZ_JAJEPW010000035.1"/>
</dbReference>
<name>A0AAE3AFH6_9FIRM</name>
<dbReference type="GO" id="GO:0016836">
    <property type="term" value="F:hydro-lyase activity"/>
    <property type="evidence" value="ECO:0007669"/>
    <property type="project" value="UniProtKB-ARBA"/>
</dbReference>
<evidence type="ECO:0000313" key="5">
    <source>
        <dbReference type="Proteomes" id="UP001199319"/>
    </source>
</evidence>
<sequence length="398" mass="45669">MRDLKHLIYFENLLENADNELVKQAQADGKLAVGYTCYHVPEALLNVGNCFSVRLRAPRTGSLDIATYYMSNYTCEFARALVERGMEGGFQFLDALAGVDACSMMNRAMEHFEILQLNSKPNFFVSHCDIPYKITDYTLDSYVSQMRIHVLDELKNRYGVDTSDDAIRAAVAQHNEVCRIISEIGEMRKADNPVITGYEFHVLNLVTYTCPKDLILPYLRETLEELKTRQPDEKPAFRARVAIVGSEIDDPQLTKLIEGCGALVVSDRYCFGSTPGREVIELKDDEDPLRQLCLHVMQHSECARYIADEKVQQRRDTADRLAREFKADGIIYEQMKYCDYWGFERALVSYIMHEEYNWPVLSIDRLYNNGNSGQLRTRVQAFVESLEIKRIQKNGGTK</sequence>
<dbReference type="GO" id="GO:0051536">
    <property type="term" value="F:iron-sulfur cluster binding"/>
    <property type="evidence" value="ECO:0007669"/>
    <property type="project" value="UniProtKB-KW"/>
</dbReference>
<dbReference type="AlphaFoldDB" id="A0AAE3AFH6"/>
<evidence type="ECO:0000313" key="4">
    <source>
        <dbReference type="EMBL" id="MCC2130078.1"/>
    </source>
</evidence>
<protein>
    <submittedName>
        <fullName evidence="4">2-hydroxyacyl-CoA dehydratase family protein</fullName>
    </submittedName>
</protein>
<reference evidence="4" key="1">
    <citation type="submission" date="2021-10" db="EMBL/GenBank/DDBJ databases">
        <title>Anaerobic single-cell dispensing facilitates the cultivation of human gut bacteria.</title>
        <authorList>
            <person name="Afrizal A."/>
        </authorList>
    </citation>
    <scope>NUCLEOTIDE SEQUENCE</scope>
    <source>
        <strain evidence="4">CLA-AA-H272</strain>
    </source>
</reference>
<comment type="cofactor">
    <cofactor evidence="1">
        <name>[4Fe-4S] cluster</name>
        <dbReference type="ChEBI" id="CHEBI:49883"/>
    </cofactor>
</comment>
<keyword evidence="3" id="KW-0479">Metal-binding</keyword>
<keyword evidence="3" id="KW-0408">Iron</keyword>
<dbReference type="InterPro" id="IPR010327">
    <property type="entry name" value="FldB/FldC_alpha/beta"/>
</dbReference>
<evidence type="ECO:0000256" key="1">
    <source>
        <dbReference type="ARBA" id="ARBA00001966"/>
    </source>
</evidence>
<comment type="similarity">
    <text evidence="2">Belongs to the FldB/FldC dehydratase alpha/beta subunit family.</text>
</comment>
<evidence type="ECO:0000256" key="2">
    <source>
        <dbReference type="ARBA" id="ARBA00005806"/>
    </source>
</evidence>
<dbReference type="Pfam" id="PF06050">
    <property type="entry name" value="HGD-D"/>
    <property type="match status" value="1"/>
</dbReference>
<dbReference type="PANTHER" id="PTHR30548">
    <property type="entry name" value="2-HYDROXYGLUTARYL-COA DEHYDRATASE, D-COMPONENT-RELATED"/>
    <property type="match status" value="1"/>
</dbReference>